<keyword evidence="7 11" id="KW-0648">Protein biosynthesis</keyword>
<dbReference type="SUPFAM" id="SSF89095">
    <property type="entry name" value="GatB/YqeY motif"/>
    <property type="match status" value="1"/>
</dbReference>
<dbReference type="PANTHER" id="PTHR11659">
    <property type="entry name" value="GLUTAMYL-TRNA GLN AMIDOTRANSFERASE SUBUNIT B MITOCHONDRIAL AND PROKARYOTIC PET112-RELATED"/>
    <property type="match status" value="1"/>
</dbReference>
<dbReference type="NCBIfam" id="TIGR00133">
    <property type="entry name" value="gatB"/>
    <property type="match status" value="1"/>
</dbReference>
<dbReference type="GO" id="GO:0005524">
    <property type="term" value="F:ATP binding"/>
    <property type="evidence" value="ECO:0007669"/>
    <property type="project" value="UniProtKB-KW"/>
</dbReference>
<evidence type="ECO:0000256" key="2">
    <source>
        <dbReference type="ARBA" id="ARBA00011123"/>
    </source>
</evidence>
<sequence>MYKPVIGLEVHAQLSTKTKLFCSCSTEHENLPPNTNVCPICMGFPGVLPVVNKKAVEYAIKAGLALNCEISNYSKFDRKNYFYPDLPKGYQISQYDLPLCRNGYIDLYVDGEIKRVRIKRIHLEEDAGKLLHIGSGDRLSESDYSLVDFNRAGIPLIEIVTEPDINSPKEARLFLQELRLILRYLGISSGDMEKGSLRCDANISIQTEEGKFGTRTEIKNVNSFFSLEKALEYEIERQIEILKRGEEVIQETRHWDEKNQKTVSLRSKEEAEDYRYFPEPDLPPLMVTEEMKNKLKSEIPELPAKRRERYLALELSPVDVEILVSDKDLSDFFDKALRIYGNAKNLHSWLSVEILSYLNENKLEFKDLDIDSERFVKLIEMVDKNEITRPVAKEVLRRYLTKKEDPLVIIEREGLRVVSDTSYLQDIIKNVISNNSKAVEDWKKGKKQVINFLVGQVMKETRGRASLDVVKNLLEEELNKL</sequence>
<gene>
    <name evidence="11 13" type="primary">gatB</name>
    <name evidence="13" type="ORF">ENU78_00965</name>
</gene>
<comment type="subunit">
    <text evidence="2 11">Heterotrimer of A, B and C subunits.</text>
</comment>
<dbReference type="InterPro" id="IPR017959">
    <property type="entry name" value="Asn/Gln-tRNA_amidoTrfase_suB/E"/>
</dbReference>
<dbReference type="NCBIfam" id="NF004012">
    <property type="entry name" value="PRK05477.1-2"/>
    <property type="match status" value="1"/>
</dbReference>
<dbReference type="RefSeq" id="WP_149123111.1">
    <property type="nucleotide sequence ID" value="NZ_VTFL01000005.1"/>
</dbReference>
<evidence type="ECO:0000256" key="11">
    <source>
        <dbReference type="HAMAP-Rule" id="MF_00121"/>
    </source>
</evidence>
<comment type="catalytic activity">
    <reaction evidence="9 11">
        <text>L-aspartyl-tRNA(Asn) + L-glutamine + ATP + H2O = L-asparaginyl-tRNA(Asn) + L-glutamate + ADP + phosphate + 2 H(+)</text>
        <dbReference type="Rhea" id="RHEA:14513"/>
        <dbReference type="Rhea" id="RHEA-COMP:9674"/>
        <dbReference type="Rhea" id="RHEA-COMP:9677"/>
        <dbReference type="ChEBI" id="CHEBI:15377"/>
        <dbReference type="ChEBI" id="CHEBI:15378"/>
        <dbReference type="ChEBI" id="CHEBI:29985"/>
        <dbReference type="ChEBI" id="CHEBI:30616"/>
        <dbReference type="ChEBI" id="CHEBI:43474"/>
        <dbReference type="ChEBI" id="CHEBI:58359"/>
        <dbReference type="ChEBI" id="CHEBI:78515"/>
        <dbReference type="ChEBI" id="CHEBI:78516"/>
        <dbReference type="ChEBI" id="CHEBI:456216"/>
    </reaction>
</comment>
<dbReference type="Pfam" id="PF02637">
    <property type="entry name" value="GatB_Yqey"/>
    <property type="match status" value="1"/>
</dbReference>
<evidence type="ECO:0000259" key="12">
    <source>
        <dbReference type="SMART" id="SM00845"/>
    </source>
</evidence>
<feature type="domain" description="Asn/Gln amidotransferase" evidence="12">
    <location>
        <begin position="331"/>
        <end position="478"/>
    </location>
</feature>
<evidence type="ECO:0000256" key="4">
    <source>
        <dbReference type="ARBA" id="ARBA00022598"/>
    </source>
</evidence>
<comment type="caution">
    <text evidence="13">The sequence shown here is derived from an EMBL/GenBank/DDBJ whole genome shotgun (WGS) entry which is preliminary data.</text>
</comment>
<keyword evidence="5 11" id="KW-0547">Nucleotide-binding</keyword>
<keyword evidence="6 11" id="KW-0067">ATP-binding</keyword>
<protein>
    <recommendedName>
        <fullName evidence="3 11">Aspartyl/glutamyl-tRNA(Asn/Gln) amidotransferase subunit B</fullName>
        <shortName evidence="11">Asp/Glu-ADT subunit B</shortName>
        <ecNumber evidence="11">6.3.5.-</ecNumber>
    </recommendedName>
</protein>
<dbReference type="GO" id="GO:0016740">
    <property type="term" value="F:transferase activity"/>
    <property type="evidence" value="ECO:0007669"/>
    <property type="project" value="UniProtKB-KW"/>
</dbReference>
<evidence type="ECO:0000256" key="10">
    <source>
        <dbReference type="ARBA" id="ARBA00047913"/>
    </source>
</evidence>
<dbReference type="InterPro" id="IPR014746">
    <property type="entry name" value="Gln_synth/guanido_kin_cat_dom"/>
</dbReference>
<dbReference type="GO" id="GO:0006412">
    <property type="term" value="P:translation"/>
    <property type="evidence" value="ECO:0007669"/>
    <property type="project" value="UniProtKB-UniRule"/>
</dbReference>
<dbReference type="SUPFAM" id="SSF55931">
    <property type="entry name" value="Glutamine synthetase/guanido kinase"/>
    <property type="match status" value="1"/>
</dbReference>
<proteinExistence type="inferred from homology"/>
<organism evidence="13">
    <name type="scientific">Dictyoglomus thermophilum</name>
    <dbReference type="NCBI Taxonomy" id="14"/>
    <lineage>
        <taxon>Bacteria</taxon>
        <taxon>Pseudomonadati</taxon>
        <taxon>Dictyoglomota</taxon>
        <taxon>Dictyoglomia</taxon>
        <taxon>Dictyoglomales</taxon>
        <taxon>Dictyoglomaceae</taxon>
        <taxon>Dictyoglomus</taxon>
    </lineage>
</organism>
<name>A0A7C3KRV7_DICTH</name>
<keyword evidence="13" id="KW-0808">Transferase</keyword>
<evidence type="ECO:0000256" key="9">
    <source>
        <dbReference type="ARBA" id="ARBA00047380"/>
    </source>
</evidence>
<accession>A0A7C3KRV7</accession>
<dbReference type="Gene3D" id="1.10.10.410">
    <property type="match status" value="1"/>
</dbReference>
<comment type="function">
    <text evidence="8 11">Allows the formation of correctly charged Asn-tRNA(Asn) or Gln-tRNA(Gln) through the transamidation of misacylated Asp-tRNA(Asn) or Glu-tRNA(Gln) in organisms which lack either or both of asparaginyl-tRNA or glutaminyl-tRNA synthetases. The reaction takes place in the presence of glutamine and ATP through an activated phospho-Asp-tRNA(Asn) or phospho-Glu-tRNA(Gln).</text>
</comment>
<comment type="catalytic activity">
    <reaction evidence="10 11">
        <text>L-glutamyl-tRNA(Gln) + L-glutamine + ATP + H2O = L-glutaminyl-tRNA(Gln) + L-glutamate + ADP + phosphate + H(+)</text>
        <dbReference type="Rhea" id="RHEA:17521"/>
        <dbReference type="Rhea" id="RHEA-COMP:9681"/>
        <dbReference type="Rhea" id="RHEA-COMP:9684"/>
        <dbReference type="ChEBI" id="CHEBI:15377"/>
        <dbReference type="ChEBI" id="CHEBI:15378"/>
        <dbReference type="ChEBI" id="CHEBI:29985"/>
        <dbReference type="ChEBI" id="CHEBI:30616"/>
        <dbReference type="ChEBI" id="CHEBI:43474"/>
        <dbReference type="ChEBI" id="CHEBI:58359"/>
        <dbReference type="ChEBI" id="CHEBI:78520"/>
        <dbReference type="ChEBI" id="CHEBI:78521"/>
        <dbReference type="ChEBI" id="CHEBI:456216"/>
    </reaction>
</comment>
<dbReference type="PANTHER" id="PTHR11659:SF0">
    <property type="entry name" value="GLUTAMYL-TRNA(GLN) AMIDOTRANSFERASE SUBUNIT B, MITOCHONDRIAL"/>
    <property type="match status" value="1"/>
</dbReference>
<dbReference type="NCBIfam" id="NF004014">
    <property type="entry name" value="PRK05477.1-4"/>
    <property type="match status" value="1"/>
</dbReference>
<dbReference type="InterPro" id="IPR003789">
    <property type="entry name" value="Asn/Gln_tRNA_amidoTrase-B-like"/>
</dbReference>
<dbReference type="SMART" id="SM00845">
    <property type="entry name" value="GatB_Yqey"/>
    <property type="match status" value="1"/>
</dbReference>
<evidence type="ECO:0000256" key="8">
    <source>
        <dbReference type="ARBA" id="ARBA00024799"/>
    </source>
</evidence>
<dbReference type="PROSITE" id="PS01234">
    <property type="entry name" value="GATB"/>
    <property type="match status" value="1"/>
</dbReference>
<reference evidence="13" key="1">
    <citation type="journal article" date="2020" name="mSystems">
        <title>Genome- and Community-Level Interaction Insights into Carbon Utilization and Element Cycling Functions of Hydrothermarchaeota in Hydrothermal Sediment.</title>
        <authorList>
            <person name="Zhou Z."/>
            <person name="Liu Y."/>
            <person name="Xu W."/>
            <person name="Pan J."/>
            <person name="Luo Z.H."/>
            <person name="Li M."/>
        </authorList>
    </citation>
    <scope>NUCLEOTIDE SEQUENCE [LARGE SCALE GENOMIC DNA]</scope>
    <source>
        <strain evidence="13">SpSt-70</strain>
    </source>
</reference>
<evidence type="ECO:0000256" key="1">
    <source>
        <dbReference type="ARBA" id="ARBA00005306"/>
    </source>
</evidence>
<dbReference type="InterPro" id="IPR017958">
    <property type="entry name" value="Gln-tRNA_amidoTrfase_suB_CS"/>
</dbReference>
<evidence type="ECO:0000256" key="3">
    <source>
        <dbReference type="ARBA" id="ARBA00016923"/>
    </source>
</evidence>
<dbReference type="GO" id="GO:0050567">
    <property type="term" value="F:glutaminyl-tRNA synthase (glutamine-hydrolyzing) activity"/>
    <property type="evidence" value="ECO:0007669"/>
    <property type="project" value="UniProtKB-UniRule"/>
</dbReference>
<dbReference type="Pfam" id="PF02934">
    <property type="entry name" value="GatB_N"/>
    <property type="match status" value="1"/>
</dbReference>
<evidence type="ECO:0000256" key="7">
    <source>
        <dbReference type="ARBA" id="ARBA00022917"/>
    </source>
</evidence>
<dbReference type="HAMAP" id="MF_00121">
    <property type="entry name" value="GatB"/>
    <property type="match status" value="1"/>
</dbReference>
<dbReference type="EMBL" id="DTDV01000005">
    <property type="protein sequence ID" value="HGK23015.1"/>
    <property type="molecule type" value="Genomic_DNA"/>
</dbReference>
<dbReference type="AlphaFoldDB" id="A0A7C3KRV7"/>
<dbReference type="EC" id="6.3.5.-" evidence="11"/>
<evidence type="ECO:0000256" key="5">
    <source>
        <dbReference type="ARBA" id="ARBA00022741"/>
    </source>
</evidence>
<keyword evidence="4 11" id="KW-0436">Ligase</keyword>
<comment type="similarity">
    <text evidence="1 11">Belongs to the GatB/GatE family. GatB subfamily.</text>
</comment>
<dbReference type="FunFam" id="1.10.10.410:FF:000001">
    <property type="entry name" value="Aspartyl/glutamyl-tRNA(Asn/Gln) amidotransferase subunit B"/>
    <property type="match status" value="1"/>
</dbReference>
<dbReference type="InterPro" id="IPR006075">
    <property type="entry name" value="Asn/Gln-tRNA_Trfase_suB/E_cat"/>
</dbReference>
<dbReference type="InterPro" id="IPR023168">
    <property type="entry name" value="GatB_Yqey_C_2"/>
</dbReference>
<dbReference type="InterPro" id="IPR004413">
    <property type="entry name" value="GatB"/>
</dbReference>
<dbReference type="InterPro" id="IPR018027">
    <property type="entry name" value="Asn/Gln_amidotransferase"/>
</dbReference>
<evidence type="ECO:0000256" key="6">
    <source>
        <dbReference type="ARBA" id="ARBA00022840"/>
    </source>
</evidence>
<evidence type="ECO:0000313" key="13">
    <source>
        <dbReference type="EMBL" id="HGK23015.1"/>
    </source>
</evidence>
<dbReference type="GO" id="GO:0070681">
    <property type="term" value="P:glutaminyl-tRNAGln biosynthesis via transamidation"/>
    <property type="evidence" value="ECO:0007669"/>
    <property type="project" value="TreeGrafter"/>
</dbReference>